<feature type="region of interest" description="Disordered" evidence="1">
    <location>
        <begin position="83"/>
        <end position="128"/>
    </location>
</feature>
<dbReference type="EMBL" id="CAJVPJ010001034">
    <property type="protein sequence ID" value="CAG8572062.1"/>
    <property type="molecule type" value="Genomic_DNA"/>
</dbReference>
<gene>
    <name evidence="2" type="ORF">POCULU_LOCUS6047</name>
</gene>
<keyword evidence="3" id="KW-1185">Reference proteome</keyword>
<feature type="compositionally biased region" description="Basic and acidic residues" evidence="1">
    <location>
        <begin position="102"/>
        <end position="122"/>
    </location>
</feature>
<protein>
    <submittedName>
        <fullName evidence="2">9708_t:CDS:1</fullName>
    </submittedName>
</protein>
<dbReference type="AlphaFoldDB" id="A0A9N9BPX7"/>
<organism evidence="2 3">
    <name type="scientific">Paraglomus occultum</name>
    <dbReference type="NCBI Taxonomy" id="144539"/>
    <lineage>
        <taxon>Eukaryota</taxon>
        <taxon>Fungi</taxon>
        <taxon>Fungi incertae sedis</taxon>
        <taxon>Mucoromycota</taxon>
        <taxon>Glomeromycotina</taxon>
        <taxon>Glomeromycetes</taxon>
        <taxon>Paraglomerales</taxon>
        <taxon>Paraglomeraceae</taxon>
        <taxon>Paraglomus</taxon>
    </lineage>
</organism>
<dbReference type="OrthoDB" id="2348555at2759"/>
<sequence>VIERADFVPTYKFLDESLVTKIEMLFSDEKEILMIGESPIDCQCADLCQFKFSQPFLSDAYTVNGKVYRNGEICDVDAGQSDSRGDDLLTEGNQIARGTNKQTERAERGAEKAGQRDFRGDDLDTEGNQIARGTNEQAKQVEWGMIKARQRFSDNRELVPVENQYVICKWDSKYTIPEHDISESFCFLTQIFETITKANFNAKLREVFNQYEDLCMKTVNIEFITDCAYEAKRDAQYGDDTLLKDVIELLSYAVGVLVQHNWHTSNSFEWMGMFGVAAFIDLKYSFLESVGQREPNLDESERFCECLMKQKLNIETEKDDQYIRLFRSFIETAANIRILVFLWKEMIRPDMKANASLKQNWMTHGLDIDFPSLFIKRIINLLDGQRSKWDRDNVEEFVALFEDDRLLWTSEDRMKVLKLVSISQNMEILDVFVDLLRVVLDKSYFNAKLDECCTQWFKRVISQIKESRNCSHDNGYNYVYTVYNRLSTIYPILGHRQTIKNELLNIADDRIAPFEEAQIYAAVKDIGDLQAEEIWKSFYAIQIQVPNGFCEDILTKLQESASYQEADETSDKFHQSLLGSWKFWMSVLTATGCVNRIKQHLGRAIEDLAEKLECQRVTVSMLQQLFQYSDQDLSEYFGILNRFDDGEQSFADYTRIVTNAEDYLNDIAKRSNSLDKIRYKDILLKEYWEIHQSITDVAERIYPFRDSGTFANVFEECLKEEEESGPLTVEVVAQKVAEAAFNKYNEKRTAYKDWGKLTCAQSRPLWANVKNVEQELKSMSEGMEWKSSQGLMKSIKVLAEIPEWKERLRYLIDVLNIFAVIDDGEETFLTMLAGLEKETMLLKDLKELISTLEKFLMIIAGK</sequence>
<reference evidence="2" key="1">
    <citation type="submission" date="2021-06" db="EMBL/GenBank/DDBJ databases">
        <authorList>
            <person name="Kallberg Y."/>
            <person name="Tangrot J."/>
            <person name="Rosling A."/>
        </authorList>
    </citation>
    <scope>NUCLEOTIDE SEQUENCE</scope>
    <source>
        <strain evidence="2">IA702</strain>
    </source>
</reference>
<evidence type="ECO:0000313" key="2">
    <source>
        <dbReference type="EMBL" id="CAG8572062.1"/>
    </source>
</evidence>
<feature type="compositionally biased region" description="Polar residues" evidence="1">
    <location>
        <begin position="91"/>
        <end position="101"/>
    </location>
</feature>
<feature type="non-terminal residue" evidence="2">
    <location>
        <position position="1"/>
    </location>
</feature>
<name>A0A9N9BPX7_9GLOM</name>
<comment type="caution">
    <text evidence="2">The sequence shown here is derived from an EMBL/GenBank/DDBJ whole genome shotgun (WGS) entry which is preliminary data.</text>
</comment>
<dbReference type="Proteomes" id="UP000789572">
    <property type="component" value="Unassembled WGS sequence"/>
</dbReference>
<proteinExistence type="predicted"/>
<evidence type="ECO:0000313" key="3">
    <source>
        <dbReference type="Proteomes" id="UP000789572"/>
    </source>
</evidence>
<evidence type="ECO:0000256" key="1">
    <source>
        <dbReference type="SAM" id="MobiDB-lite"/>
    </source>
</evidence>
<accession>A0A9N9BPX7</accession>